<dbReference type="Gene3D" id="2.170.130.10">
    <property type="entry name" value="TonB-dependent receptor, plug domain"/>
    <property type="match status" value="1"/>
</dbReference>
<comment type="subcellular location">
    <subcellularLocation>
        <location evidence="1 10">Cell outer membrane</location>
        <topology evidence="1 10">Multi-pass membrane protein</topology>
    </subcellularLocation>
</comment>
<name>A0ABX7I2L3_9BACT</name>
<evidence type="ECO:0000256" key="4">
    <source>
        <dbReference type="ARBA" id="ARBA00022496"/>
    </source>
</evidence>
<keyword evidence="6" id="KW-0408">Iron</keyword>
<accession>A0ABX7I2L3</accession>
<comment type="similarity">
    <text evidence="10 11">Belongs to the TonB-dependent receptor family.</text>
</comment>
<dbReference type="EMBL" id="CP056775">
    <property type="protein sequence ID" value="QRR00025.1"/>
    <property type="molecule type" value="Genomic_DNA"/>
</dbReference>
<evidence type="ECO:0000259" key="14">
    <source>
        <dbReference type="Pfam" id="PF07715"/>
    </source>
</evidence>
<organism evidence="15 16">
    <name type="scientific">Dyadobacter sandarakinus</name>
    <dbReference type="NCBI Taxonomy" id="2747268"/>
    <lineage>
        <taxon>Bacteria</taxon>
        <taxon>Pseudomonadati</taxon>
        <taxon>Bacteroidota</taxon>
        <taxon>Cytophagia</taxon>
        <taxon>Cytophagales</taxon>
        <taxon>Spirosomataceae</taxon>
        <taxon>Dyadobacter</taxon>
    </lineage>
</organism>
<dbReference type="RefSeq" id="WP_204660786.1">
    <property type="nucleotide sequence ID" value="NZ_CP056775.1"/>
</dbReference>
<dbReference type="InterPro" id="IPR037066">
    <property type="entry name" value="Plug_dom_sf"/>
</dbReference>
<dbReference type="InterPro" id="IPR011662">
    <property type="entry name" value="Secretin/TonB_short_N"/>
</dbReference>
<keyword evidence="16" id="KW-1185">Reference proteome</keyword>
<keyword evidence="7 11" id="KW-0798">TonB box</keyword>
<protein>
    <submittedName>
        <fullName evidence="15">TonB-dependent receptor</fullName>
    </submittedName>
</protein>
<reference evidence="15 16" key="1">
    <citation type="submission" date="2020-06" db="EMBL/GenBank/DDBJ databases">
        <title>Dyadobacter sandarakinus sp. nov., isolated from the soil of the Arctic Yellow River Station.</title>
        <authorList>
            <person name="Zhang Y."/>
            <person name="Peng F."/>
        </authorList>
    </citation>
    <scope>NUCLEOTIDE SEQUENCE [LARGE SCALE GENOMIC DNA]</scope>
    <source>
        <strain evidence="15 16">Q3-56</strain>
    </source>
</reference>
<dbReference type="InterPro" id="IPR023997">
    <property type="entry name" value="TonB-dep_OMP_SusC/RagA_CS"/>
</dbReference>
<dbReference type="InterPro" id="IPR036942">
    <property type="entry name" value="Beta-barrel_TonB_sf"/>
</dbReference>
<evidence type="ECO:0000256" key="5">
    <source>
        <dbReference type="ARBA" id="ARBA00022692"/>
    </source>
</evidence>
<evidence type="ECO:0000256" key="1">
    <source>
        <dbReference type="ARBA" id="ARBA00004571"/>
    </source>
</evidence>
<dbReference type="InterPro" id="IPR012910">
    <property type="entry name" value="Plug_dom"/>
</dbReference>
<gene>
    <name evidence="15" type="ORF">HWI92_03380</name>
</gene>
<feature type="domain" description="TonB-dependent receptor plug" evidence="14">
    <location>
        <begin position="217"/>
        <end position="323"/>
    </location>
</feature>
<feature type="domain" description="Secretin/TonB short N-terminal" evidence="13">
    <location>
        <begin position="45"/>
        <end position="92"/>
    </location>
</feature>
<dbReference type="Pfam" id="PF07715">
    <property type="entry name" value="Plug"/>
    <property type="match status" value="1"/>
</dbReference>
<evidence type="ECO:0000256" key="6">
    <source>
        <dbReference type="ARBA" id="ARBA00023004"/>
    </source>
</evidence>
<evidence type="ECO:0000256" key="8">
    <source>
        <dbReference type="ARBA" id="ARBA00023136"/>
    </source>
</evidence>
<evidence type="ECO:0000256" key="3">
    <source>
        <dbReference type="ARBA" id="ARBA00022452"/>
    </source>
</evidence>
<evidence type="ECO:0000259" key="12">
    <source>
        <dbReference type="Pfam" id="PF00593"/>
    </source>
</evidence>
<evidence type="ECO:0000256" key="7">
    <source>
        <dbReference type="ARBA" id="ARBA00023077"/>
    </source>
</evidence>
<evidence type="ECO:0000256" key="10">
    <source>
        <dbReference type="PROSITE-ProRule" id="PRU01360"/>
    </source>
</evidence>
<keyword evidence="9 10" id="KW-0998">Cell outer membrane</keyword>
<dbReference type="Pfam" id="PF13715">
    <property type="entry name" value="CarbopepD_reg_2"/>
    <property type="match status" value="1"/>
</dbReference>
<dbReference type="InterPro" id="IPR039426">
    <property type="entry name" value="TonB-dep_rcpt-like"/>
</dbReference>
<keyword evidence="5 10" id="KW-0812">Transmembrane</keyword>
<keyword evidence="4" id="KW-0410">Iron transport</keyword>
<dbReference type="InterPro" id="IPR008969">
    <property type="entry name" value="CarboxyPept-like_regulatory"/>
</dbReference>
<proteinExistence type="inferred from homology"/>
<keyword evidence="2 10" id="KW-0813">Transport</keyword>
<evidence type="ECO:0000313" key="16">
    <source>
        <dbReference type="Proteomes" id="UP000612680"/>
    </source>
</evidence>
<dbReference type="NCBIfam" id="TIGR04056">
    <property type="entry name" value="OMP_RagA_SusC"/>
    <property type="match status" value="1"/>
</dbReference>
<feature type="domain" description="TonB-dependent receptor-like beta-barrel" evidence="12">
    <location>
        <begin position="499"/>
        <end position="1069"/>
    </location>
</feature>
<dbReference type="Gene3D" id="2.60.40.1120">
    <property type="entry name" value="Carboxypeptidase-like, regulatory domain"/>
    <property type="match status" value="1"/>
</dbReference>
<keyword evidence="4" id="KW-0406">Ion transport</keyword>
<dbReference type="Proteomes" id="UP000612680">
    <property type="component" value="Chromosome"/>
</dbReference>
<evidence type="ECO:0000256" key="11">
    <source>
        <dbReference type="RuleBase" id="RU003357"/>
    </source>
</evidence>
<evidence type="ECO:0000256" key="9">
    <source>
        <dbReference type="ARBA" id="ARBA00023237"/>
    </source>
</evidence>
<dbReference type="InterPro" id="IPR023996">
    <property type="entry name" value="TonB-dep_OMP_SusC/RagA"/>
</dbReference>
<dbReference type="SUPFAM" id="SSF56935">
    <property type="entry name" value="Porins"/>
    <property type="match status" value="1"/>
</dbReference>
<keyword evidence="3 10" id="KW-1134">Transmembrane beta strand</keyword>
<keyword evidence="8 10" id="KW-0472">Membrane</keyword>
<evidence type="ECO:0000256" key="2">
    <source>
        <dbReference type="ARBA" id="ARBA00022448"/>
    </source>
</evidence>
<keyword evidence="15" id="KW-0675">Receptor</keyword>
<dbReference type="Gene3D" id="2.40.170.20">
    <property type="entry name" value="TonB-dependent receptor, beta-barrel domain"/>
    <property type="match status" value="1"/>
</dbReference>
<sequence>MLFCSVVSASVTNGQNVLDQKLTVEIKAKSVREALKIIEKNSDVKFIYSSRMIDINQKVDLKVVNGSMAEVLDKLLRPLQLKFEISGRQIVLDKQDRNVGNVLENAGLNPKNLVALNGNTPLAKNLATISGVVTDQTNAPLPGASVVLKGTTKGVVTDSDGKFSIQAEPGDVLVISFIGNKTQEVTVRDETSMTIMLEADATMLGGVVVVGYGTQKKSEITSSIAKIDGKDIQTSTASNVALSLQGRASGVEVVSSGLPGKTPSIRIRGVGTINNTQPLIVLDGVPVSADVLGQLAPAEIESIEILKDAASGAIYGTRAANGVVLVTSKKAGFKQKTTVRLNTSAGINSLIKKYPVLNAEKLYELKRERYVMDGLPIDQNSPWANEYYNKTRTDWQDAMFQKGLYTDYNVNIGGGSENSTINANFFYRDEDGTLITTNMKRLGMSLRSTQKISDRLRIEENVRISGRKNVIVQDDLGEGTSTTIYSAYRFMPAIPVKNDDGTYGSGKASTQLGDMWNPVYKAREEWWRTNEIRSIITTKVDFDVTKDLTLSARASYQRTTSGDNHFQNITPEQSRSESAPTLVFANFLATTKLGEVFANYDKTVGNHHIGATFGISGQIDQGNYNRMIGQGFASTLNSQLVMNNAATTRVEGNENATTGIASAFFRGTYSFKDTYYVSGIFRADGSSRFADGNRWGYFPSISAGWRISNENFLKGNPNISNLKLNVGWGQLGNQNVDPFQYLNVYQKDVKYVLGGTNLTGTRLASFANTNITWETTSSLNVLLEMGLFNNKLNLDVAYFDKRTKNMLIPLPSLLASGTVSIPDFNAGEMRNYGFEIEPSYNGQVGNVNFDLGLNLTYLQNEVTQLYGEAKYISSNEYNRTYQGQPVGTFYGWKTDGIYQNQAAVESDPNISKDPRKVYITPGDVRFVDINGDNIVDDKDRVRIGNPNPKLLLGFNLGISYKGFNLSTVFSGSLGHQLYDAMMVRGIDPTQSGNMDAVSYERWTGEGSTNKYPRMSTIRANNNYRVSELGIKNGNYVRMKDATLGYSVPETASKSIGISHLRVYLSGRNLLTFTKFDGVDPEESGSDNLNRGVILNNTPQSKSLVLGLDITF</sequence>
<dbReference type="NCBIfam" id="TIGR04057">
    <property type="entry name" value="SusC_RagA_signa"/>
    <property type="match status" value="1"/>
</dbReference>
<dbReference type="SUPFAM" id="SSF49464">
    <property type="entry name" value="Carboxypeptidase regulatory domain-like"/>
    <property type="match status" value="1"/>
</dbReference>
<dbReference type="Pfam" id="PF07660">
    <property type="entry name" value="STN"/>
    <property type="match status" value="1"/>
</dbReference>
<evidence type="ECO:0000313" key="15">
    <source>
        <dbReference type="EMBL" id="QRR00025.1"/>
    </source>
</evidence>
<dbReference type="InterPro" id="IPR000531">
    <property type="entry name" value="Beta-barrel_TonB"/>
</dbReference>
<dbReference type="PROSITE" id="PS52016">
    <property type="entry name" value="TONB_DEPENDENT_REC_3"/>
    <property type="match status" value="1"/>
</dbReference>
<evidence type="ECO:0000259" key="13">
    <source>
        <dbReference type="Pfam" id="PF07660"/>
    </source>
</evidence>
<dbReference type="Pfam" id="PF00593">
    <property type="entry name" value="TonB_dep_Rec_b-barrel"/>
    <property type="match status" value="1"/>
</dbReference>